<organism evidence="7 8">
    <name type="scientific">Pseudaquabacterium rugosum</name>
    <dbReference type="NCBI Taxonomy" id="2984194"/>
    <lineage>
        <taxon>Bacteria</taxon>
        <taxon>Pseudomonadati</taxon>
        <taxon>Pseudomonadota</taxon>
        <taxon>Betaproteobacteria</taxon>
        <taxon>Burkholderiales</taxon>
        <taxon>Sphaerotilaceae</taxon>
        <taxon>Pseudaquabacterium</taxon>
    </lineage>
</organism>
<evidence type="ECO:0000256" key="3">
    <source>
        <dbReference type="ARBA" id="ARBA00022989"/>
    </source>
</evidence>
<reference evidence="7 8" key="1">
    <citation type="submission" date="2024-04" db="EMBL/GenBank/DDBJ databases">
        <title>Novel species of the genus Ideonella isolated from streams.</title>
        <authorList>
            <person name="Lu H."/>
        </authorList>
    </citation>
    <scope>NUCLEOTIDE SEQUENCE [LARGE SCALE GENOMIC DNA]</scope>
    <source>
        <strain evidence="7 8">BYS139W</strain>
    </source>
</reference>
<gene>
    <name evidence="7" type="ORF">AACH11_21000</name>
</gene>
<accession>A0ABU9BF67</accession>
<keyword evidence="4 5" id="KW-0472">Membrane</keyword>
<sequence length="132" mass="14729">MGSWSTLGPALRGWARRLKRDGMTLWFACRMPATPWAVKALCALVVAYALSPIDLVPDVIPVLGYVDDVLLLPGLIWLALKLLPPTVREACRAQAEDWMARQGRRPVSRAGVLLVVAVWVAVAWAAWRWWRG</sequence>
<dbReference type="InterPro" id="IPR010652">
    <property type="entry name" value="DUF1232"/>
</dbReference>
<proteinExistence type="predicted"/>
<keyword evidence="8" id="KW-1185">Reference proteome</keyword>
<evidence type="ECO:0000256" key="4">
    <source>
        <dbReference type="ARBA" id="ARBA00023136"/>
    </source>
</evidence>
<evidence type="ECO:0000259" key="6">
    <source>
        <dbReference type="Pfam" id="PF06803"/>
    </source>
</evidence>
<dbReference type="RefSeq" id="WP_341376230.1">
    <property type="nucleotide sequence ID" value="NZ_JBBUTF010000024.1"/>
</dbReference>
<dbReference type="EMBL" id="JBBUTF010000024">
    <property type="protein sequence ID" value="MEK8028446.1"/>
    <property type="molecule type" value="Genomic_DNA"/>
</dbReference>
<keyword evidence="2 5" id="KW-0812">Transmembrane</keyword>
<evidence type="ECO:0000256" key="1">
    <source>
        <dbReference type="ARBA" id="ARBA00004127"/>
    </source>
</evidence>
<dbReference type="Proteomes" id="UP001368500">
    <property type="component" value="Unassembled WGS sequence"/>
</dbReference>
<evidence type="ECO:0000256" key="2">
    <source>
        <dbReference type="ARBA" id="ARBA00022692"/>
    </source>
</evidence>
<feature type="domain" description="DUF1232" evidence="6">
    <location>
        <begin position="38"/>
        <end position="73"/>
    </location>
</feature>
<dbReference type="Pfam" id="PF06803">
    <property type="entry name" value="DUF1232"/>
    <property type="match status" value="1"/>
</dbReference>
<keyword evidence="3 5" id="KW-1133">Transmembrane helix</keyword>
<evidence type="ECO:0000313" key="8">
    <source>
        <dbReference type="Proteomes" id="UP001368500"/>
    </source>
</evidence>
<evidence type="ECO:0000313" key="7">
    <source>
        <dbReference type="EMBL" id="MEK8028446.1"/>
    </source>
</evidence>
<comment type="caution">
    <text evidence="7">The sequence shown here is derived from an EMBL/GenBank/DDBJ whole genome shotgun (WGS) entry which is preliminary data.</text>
</comment>
<feature type="transmembrane region" description="Helical" evidence="5">
    <location>
        <begin position="110"/>
        <end position="130"/>
    </location>
</feature>
<evidence type="ECO:0000256" key="5">
    <source>
        <dbReference type="SAM" id="Phobius"/>
    </source>
</evidence>
<name>A0ABU9BF67_9BURK</name>
<feature type="transmembrane region" description="Helical" evidence="5">
    <location>
        <begin position="25"/>
        <end position="50"/>
    </location>
</feature>
<comment type="subcellular location">
    <subcellularLocation>
        <location evidence="1">Endomembrane system</location>
        <topology evidence="1">Multi-pass membrane protein</topology>
    </subcellularLocation>
</comment>
<protein>
    <submittedName>
        <fullName evidence="7">YkvA family protein</fullName>
    </submittedName>
</protein>
<feature type="transmembrane region" description="Helical" evidence="5">
    <location>
        <begin position="62"/>
        <end position="80"/>
    </location>
</feature>